<reference evidence="1 2" key="2">
    <citation type="journal article" date="2022" name="Mol. Ecol. Resour.">
        <title>The genomes of chicory, endive, great burdock and yacon provide insights into Asteraceae paleo-polyploidization history and plant inulin production.</title>
        <authorList>
            <person name="Fan W."/>
            <person name="Wang S."/>
            <person name="Wang H."/>
            <person name="Wang A."/>
            <person name="Jiang F."/>
            <person name="Liu H."/>
            <person name="Zhao H."/>
            <person name="Xu D."/>
            <person name="Zhang Y."/>
        </authorList>
    </citation>
    <scope>NUCLEOTIDE SEQUENCE [LARGE SCALE GENOMIC DNA]</scope>
    <source>
        <strain evidence="2">cv. Yunnan</strain>
        <tissue evidence="1">Leaves</tissue>
    </source>
</reference>
<keyword evidence="2" id="KW-1185">Reference proteome</keyword>
<gene>
    <name evidence="1" type="ORF">L1987_67751</name>
</gene>
<dbReference type="Proteomes" id="UP001056120">
    <property type="component" value="Linkage Group LG23"/>
</dbReference>
<reference evidence="2" key="1">
    <citation type="journal article" date="2022" name="Mol. Ecol. Resour.">
        <title>The genomes of chicory, endive, great burdock and yacon provide insights into Asteraceae palaeo-polyploidization history and plant inulin production.</title>
        <authorList>
            <person name="Fan W."/>
            <person name="Wang S."/>
            <person name="Wang H."/>
            <person name="Wang A."/>
            <person name="Jiang F."/>
            <person name="Liu H."/>
            <person name="Zhao H."/>
            <person name="Xu D."/>
            <person name="Zhang Y."/>
        </authorList>
    </citation>
    <scope>NUCLEOTIDE SEQUENCE [LARGE SCALE GENOMIC DNA]</scope>
    <source>
        <strain evidence="2">cv. Yunnan</strain>
    </source>
</reference>
<dbReference type="EMBL" id="CM042040">
    <property type="protein sequence ID" value="KAI3716696.1"/>
    <property type="molecule type" value="Genomic_DNA"/>
</dbReference>
<proteinExistence type="predicted"/>
<organism evidence="1 2">
    <name type="scientific">Smallanthus sonchifolius</name>
    <dbReference type="NCBI Taxonomy" id="185202"/>
    <lineage>
        <taxon>Eukaryota</taxon>
        <taxon>Viridiplantae</taxon>
        <taxon>Streptophyta</taxon>
        <taxon>Embryophyta</taxon>
        <taxon>Tracheophyta</taxon>
        <taxon>Spermatophyta</taxon>
        <taxon>Magnoliopsida</taxon>
        <taxon>eudicotyledons</taxon>
        <taxon>Gunneridae</taxon>
        <taxon>Pentapetalae</taxon>
        <taxon>asterids</taxon>
        <taxon>campanulids</taxon>
        <taxon>Asterales</taxon>
        <taxon>Asteraceae</taxon>
        <taxon>Asteroideae</taxon>
        <taxon>Heliantheae alliance</taxon>
        <taxon>Millerieae</taxon>
        <taxon>Smallanthus</taxon>
    </lineage>
</organism>
<protein>
    <submittedName>
        <fullName evidence="1">Uncharacterized protein</fullName>
    </submittedName>
</protein>
<comment type="caution">
    <text evidence="1">The sequence shown here is derived from an EMBL/GenBank/DDBJ whole genome shotgun (WGS) entry which is preliminary data.</text>
</comment>
<evidence type="ECO:0000313" key="2">
    <source>
        <dbReference type="Proteomes" id="UP001056120"/>
    </source>
</evidence>
<accession>A0ACB9B4K2</accession>
<name>A0ACB9B4K2_9ASTR</name>
<evidence type="ECO:0000313" key="1">
    <source>
        <dbReference type="EMBL" id="KAI3716696.1"/>
    </source>
</evidence>
<sequence>MKFGQITLQEGGGFGTFGYCDPLYVETGLLTKESDIYSFDVVLFEVLCGKLSIDRKKRKQPVSSSGPANNLGTAKMRNVTKTSHLGRLIRFVQVQARLFVAISLRVAVLWDTDSLKPKATLEEHSSRITDVRFSPSMSRLATSSIDKTVRVWDVDHPDFSLHTFIGHSASVMSLDFHPNRDDLICSCDRAGGIRYWSIQNGSYNRVFKGGTTQVRFQPCHGRFLAAAAKNIVSILDVETQACRHTLQGHLKPIQSICWDESGEYLASSLELWNMWENKTMTLSAHEGLISDLAVATSTGLVASASHDKIVKLWK</sequence>